<dbReference type="Gene3D" id="2.60.120.10">
    <property type="entry name" value="Jelly Rolls"/>
    <property type="match status" value="1"/>
</dbReference>
<proteinExistence type="predicted"/>
<reference evidence="3" key="1">
    <citation type="journal article" date="2014" name="Front. Microbiol.">
        <title>High frequency of phylogenetically diverse reductive dehalogenase-homologous genes in deep subseafloor sedimentary metagenomes.</title>
        <authorList>
            <person name="Kawai M."/>
            <person name="Futagami T."/>
            <person name="Toyoda A."/>
            <person name="Takaki Y."/>
            <person name="Nishi S."/>
            <person name="Hori S."/>
            <person name="Arai W."/>
            <person name="Tsubouchi T."/>
            <person name="Morono Y."/>
            <person name="Uchiyama I."/>
            <person name="Ito T."/>
            <person name="Fujiyama A."/>
            <person name="Inagaki F."/>
            <person name="Takami H."/>
        </authorList>
    </citation>
    <scope>NUCLEOTIDE SEQUENCE</scope>
    <source>
        <strain evidence="3">Expedition CK06-06</strain>
    </source>
</reference>
<feature type="non-terminal residue" evidence="3">
    <location>
        <position position="1"/>
    </location>
</feature>
<organism evidence="3">
    <name type="scientific">marine sediment metagenome</name>
    <dbReference type="NCBI Taxonomy" id="412755"/>
    <lineage>
        <taxon>unclassified sequences</taxon>
        <taxon>metagenomes</taxon>
        <taxon>ecological metagenomes</taxon>
    </lineage>
</organism>
<feature type="non-terminal residue" evidence="3">
    <location>
        <position position="188"/>
    </location>
</feature>
<dbReference type="EMBL" id="BARU01043573">
    <property type="protein sequence ID" value="GAH82791.1"/>
    <property type="molecule type" value="Genomic_DNA"/>
</dbReference>
<comment type="caution">
    <text evidence="3">The sequence shown here is derived from an EMBL/GenBank/DDBJ whole genome shotgun (WGS) entry which is preliminary data.</text>
</comment>
<dbReference type="InterPro" id="IPR011051">
    <property type="entry name" value="RmlC_Cupin_sf"/>
</dbReference>
<dbReference type="InterPro" id="IPR013096">
    <property type="entry name" value="Cupin_2"/>
</dbReference>
<dbReference type="AlphaFoldDB" id="X1IK41"/>
<accession>X1IK41</accession>
<feature type="region of interest" description="Disordered" evidence="1">
    <location>
        <begin position="139"/>
        <end position="188"/>
    </location>
</feature>
<protein>
    <recommendedName>
        <fullName evidence="2">Cupin type-2 domain-containing protein</fullName>
    </recommendedName>
</protein>
<dbReference type="SUPFAM" id="SSF51182">
    <property type="entry name" value="RmlC-like cupins"/>
    <property type="match status" value="1"/>
</dbReference>
<name>X1IK41_9ZZZZ</name>
<dbReference type="InterPro" id="IPR014710">
    <property type="entry name" value="RmlC-like_jellyroll"/>
</dbReference>
<gene>
    <name evidence="3" type="ORF">S03H2_66690</name>
</gene>
<evidence type="ECO:0000259" key="2">
    <source>
        <dbReference type="Pfam" id="PF07883"/>
    </source>
</evidence>
<evidence type="ECO:0000256" key="1">
    <source>
        <dbReference type="SAM" id="MobiDB-lite"/>
    </source>
</evidence>
<dbReference type="Pfam" id="PF07883">
    <property type="entry name" value="Cupin_2"/>
    <property type="match status" value="1"/>
</dbReference>
<sequence>QKKVTIITEDMIVSFLYGFEGNQVENQVFISTDKILMAEWTLPPGTHYEPAGFHLHGDECYYIIEGNAVAFNPETGETHKLFTGDALLIPQKTRHQIFNFDNKIVKAIACVAPRIWAEDKMGTIIPEVKKPKFYKSGFSSEKKSGIGERITMSPEMPPNLDSLGKWPAPGPQLRHNKQLLPIPLKKSK</sequence>
<evidence type="ECO:0000313" key="3">
    <source>
        <dbReference type="EMBL" id="GAH82791.1"/>
    </source>
</evidence>
<feature type="domain" description="Cupin type-2" evidence="2">
    <location>
        <begin position="39"/>
        <end position="108"/>
    </location>
</feature>